<accession>A0ABP7E014</accession>
<dbReference type="InterPro" id="IPR052373">
    <property type="entry name" value="Gamma-glu_amide_hydrolase"/>
</dbReference>
<dbReference type="InterPro" id="IPR026869">
    <property type="entry name" value="EgtC-like"/>
</dbReference>
<evidence type="ECO:0000259" key="2">
    <source>
        <dbReference type="PROSITE" id="PS51278"/>
    </source>
</evidence>
<sequence length="276" mass="30724">MVYSGDPVLAEDLLFKPEHSLIEQSLHSRMGATTTNGDGFGIGWYGEGATPALFKSVDPAWNDENLRELTTQVRTRLLFAHVRASTGTPVQRSNCHPFRHGDWLWMHNGAVFGFHEMKRDLMFAVDPSLYPDITGSTDSEALFFLALTFGLEDDPVTAVARAVGFVEDLAERSGVANPVQATMAATNGESVWAFRYSSQHQSRTLFHSTNVAQLRDLHPEVEMLRTLSDETRFVVSEPLRDLPGAWREVPESSYGVIQPGEDELRPFAPIRPAHVL</sequence>
<dbReference type="InterPro" id="IPR017932">
    <property type="entry name" value="GATase_2_dom"/>
</dbReference>
<keyword evidence="4" id="KW-1185">Reference proteome</keyword>
<protein>
    <submittedName>
        <fullName evidence="3">Class II glutamine amidotransferase</fullName>
    </submittedName>
</protein>
<dbReference type="CDD" id="cd01908">
    <property type="entry name" value="YafJ"/>
    <property type="match status" value="1"/>
</dbReference>
<comment type="caution">
    <text evidence="3">The sequence shown here is derived from an EMBL/GenBank/DDBJ whole genome shotgun (WGS) entry which is preliminary data.</text>
</comment>
<proteinExistence type="predicted"/>
<evidence type="ECO:0000256" key="1">
    <source>
        <dbReference type="ARBA" id="ARBA00022962"/>
    </source>
</evidence>
<dbReference type="PANTHER" id="PTHR43187:SF1">
    <property type="entry name" value="GLUTAMINE AMIDOTRANSFERASE DUG3-RELATED"/>
    <property type="match status" value="1"/>
</dbReference>
<organism evidence="3 4">
    <name type="scientific">Terrabacter ginsenosidimutans</name>
    <dbReference type="NCBI Taxonomy" id="490575"/>
    <lineage>
        <taxon>Bacteria</taxon>
        <taxon>Bacillati</taxon>
        <taxon>Actinomycetota</taxon>
        <taxon>Actinomycetes</taxon>
        <taxon>Micrococcales</taxon>
        <taxon>Intrasporangiaceae</taxon>
        <taxon>Terrabacter</taxon>
    </lineage>
</organism>
<dbReference type="PROSITE" id="PS51278">
    <property type="entry name" value="GATASE_TYPE_2"/>
    <property type="match status" value="1"/>
</dbReference>
<dbReference type="InterPro" id="IPR029055">
    <property type="entry name" value="Ntn_hydrolases_N"/>
</dbReference>
<evidence type="ECO:0000313" key="3">
    <source>
        <dbReference type="EMBL" id="GAA3711227.1"/>
    </source>
</evidence>
<reference evidence="4" key="1">
    <citation type="journal article" date="2019" name="Int. J. Syst. Evol. Microbiol.">
        <title>The Global Catalogue of Microorganisms (GCM) 10K type strain sequencing project: providing services to taxonomists for standard genome sequencing and annotation.</title>
        <authorList>
            <consortium name="The Broad Institute Genomics Platform"/>
            <consortium name="The Broad Institute Genome Sequencing Center for Infectious Disease"/>
            <person name="Wu L."/>
            <person name="Ma J."/>
        </authorList>
    </citation>
    <scope>NUCLEOTIDE SEQUENCE [LARGE SCALE GENOMIC DNA]</scope>
    <source>
        <strain evidence="4">JCM 17125</strain>
    </source>
</reference>
<dbReference type="Pfam" id="PF13230">
    <property type="entry name" value="GATase_4"/>
    <property type="match status" value="1"/>
</dbReference>
<name>A0ABP7E014_9MICO</name>
<gene>
    <name evidence="3" type="ORF">GCM10022399_30030</name>
</gene>
<dbReference type="Proteomes" id="UP001501468">
    <property type="component" value="Unassembled WGS sequence"/>
</dbReference>
<dbReference type="Gene3D" id="3.60.20.10">
    <property type="entry name" value="Glutamine Phosphoribosylpyrophosphate, subunit 1, domain 1"/>
    <property type="match status" value="1"/>
</dbReference>
<evidence type="ECO:0000313" key="4">
    <source>
        <dbReference type="Proteomes" id="UP001501468"/>
    </source>
</evidence>
<keyword evidence="1 3" id="KW-0315">Glutamine amidotransferase</keyword>
<feature type="domain" description="Glutamine amidotransferase type-2" evidence="2">
    <location>
        <begin position="1"/>
        <end position="276"/>
    </location>
</feature>
<dbReference type="EMBL" id="BAABDC010000004">
    <property type="protein sequence ID" value="GAA3711227.1"/>
    <property type="molecule type" value="Genomic_DNA"/>
</dbReference>
<dbReference type="PANTHER" id="PTHR43187">
    <property type="entry name" value="GLUTAMINE AMIDOTRANSFERASE DUG3-RELATED"/>
    <property type="match status" value="1"/>
</dbReference>
<dbReference type="SUPFAM" id="SSF56235">
    <property type="entry name" value="N-terminal nucleophile aminohydrolases (Ntn hydrolases)"/>
    <property type="match status" value="1"/>
</dbReference>
<dbReference type="RefSeq" id="WP_344948102.1">
    <property type="nucleotide sequence ID" value="NZ_BAABDC010000004.1"/>
</dbReference>